<dbReference type="Gene3D" id="1.10.443.10">
    <property type="entry name" value="Intergrase catalytic core"/>
    <property type="match status" value="1"/>
</dbReference>
<evidence type="ECO:0000256" key="2">
    <source>
        <dbReference type="ARBA" id="ARBA00023172"/>
    </source>
</evidence>
<dbReference type="InterPro" id="IPR050090">
    <property type="entry name" value="Tyrosine_recombinase_XerCD"/>
</dbReference>
<evidence type="ECO:0000313" key="6">
    <source>
        <dbReference type="Proteomes" id="UP000046176"/>
    </source>
</evidence>
<dbReference type="InterPro" id="IPR013762">
    <property type="entry name" value="Integrase-like_cat_sf"/>
</dbReference>
<keyword evidence="2" id="KW-0233">DNA recombination</keyword>
<sequence>MSVYKTAKSPYYQYDFQLDGNRFHGSTKAKNKRDAESAEREIREKALEDLKNMMKSGNVPLTVDIAVGRYWNEKGQFLDRPKEQHSMLNRLVSLLGKNTRLDDIDDARIVQLIARARTLHCFGKPEFKDGRTRTLSNTTINRKIIQPLKVIFRRATLLWHYHLPKAPHWKEHWLKEPQERVRELHLHEQEALERAVRWDYRPWFDFMRISGRRFQETLIRWSDVNWQAGEIVTPGKGDRRVWTPITPSITELLKSCEGHHHEFVFTFVAQRTSNGKVAGRRYPITKSGAIMQWRRDRAVSGVKDFRMHDNRHDTATKLLRETRNLKLVQRVLNHANISTTAKYAHVMNDEVAEALERNTKSRKISRKPTAHRADEPDP</sequence>
<accession>A0A0T7FKQ5</accession>
<dbReference type="GO" id="GO:0006310">
    <property type="term" value="P:DNA recombination"/>
    <property type="evidence" value="ECO:0007669"/>
    <property type="project" value="UniProtKB-KW"/>
</dbReference>
<dbReference type="Pfam" id="PF00589">
    <property type="entry name" value="Phage_integrase"/>
    <property type="match status" value="1"/>
</dbReference>
<dbReference type="PANTHER" id="PTHR30349:SF64">
    <property type="entry name" value="PROPHAGE INTEGRASE INTD-RELATED"/>
    <property type="match status" value="1"/>
</dbReference>
<evidence type="ECO:0000313" key="5">
    <source>
        <dbReference type="EMBL" id="CDZ35559.1"/>
    </source>
</evidence>
<feature type="region of interest" description="Disordered" evidence="3">
    <location>
        <begin position="357"/>
        <end position="378"/>
    </location>
</feature>
<evidence type="ECO:0000256" key="1">
    <source>
        <dbReference type="ARBA" id="ARBA00022908"/>
    </source>
</evidence>
<dbReference type="PROSITE" id="PS51898">
    <property type="entry name" value="TYR_RECOMBINASE"/>
    <property type="match status" value="1"/>
</dbReference>
<dbReference type="PANTHER" id="PTHR30349">
    <property type="entry name" value="PHAGE INTEGRASE-RELATED"/>
    <property type="match status" value="1"/>
</dbReference>
<name>A0A0T7FKQ5_NEOGA</name>
<dbReference type="GO" id="GO:0015074">
    <property type="term" value="P:DNA integration"/>
    <property type="evidence" value="ECO:0007669"/>
    <property type="project" value="UniProtKB-KW"/>
</dbReference>
<dbReference type="Proteomes" id="UP000046176">
    <property type="component" value="Unassembled WGS sequence"/>
</dbReference>
<dbReference type="AlphaFoldDB" id="A0A0T7FKQ5"/>
<organism evidence="5 6">
    <name type="scientific">Neorhizobium galegae bv. officinalis</name>
    <dbReference type="NCBI Taxonomy" id="323656"/>
    <lineage>
        <taxon>Bacteria</taxon>
        <taxon>Pseudomonadati</taxon>
        <taxon>Pseudomonadota</taxon>
        <taxon>Alphaproteobacteria</taxon>
        <taxon>Hyphomicrobiales</taxon>
        <taxon>Rhizobiaceae</taxon>
        <taxon>Rhizobium/Agrobacterium group</taxon>
        <taxon>Neorhizobium</taxon>
    </lineage>
</organism>
<keyword evidence="1" id="KW-0229">DNA integration</keyword>
<evidence type="ECO:0000256" key="3">
    <source>
        <dbReference type="SAM" id="MobiDB-lite"/>
    </source>
</evidence>
<protein>
    <submittedName>
        <fullName evidence="5">Prophage DLP12 integrase</fullName>
    </submittedName>
</protein>
<dbReference type="GO" id="GO:0003677">
    <property type="term" value="F:DNA binding"/>
    <property type="evidence" value="ECO:0007669"/>
    <property type="project" value="InterPro"/>
</dbReference>
<dbReference type="EMBL" id="CCRH01000007">
    <property type="protein sequence ID" value="CDZ35559.1"/>
    <property type="molecule type" value="Genomic_DNA"/>
</dbReference>
<feature type="compositionally biased region" description="Basic residues" evidence="3">
    <location>
        <begin position="360"/>
        <end position="370"/>
    </location>
</feature>
<dbReference type="RefSeq" id="WP_046667024.1">
    <property type="nucleotide sequence ID" value="NZ_CCRH01000007.1"/>
</dbReference>
<dbReference type="OrthoDB" id="7615137at2"/>
<reference evidence="5 6" key="1">
    <citation type="submission" date="2014-08" db="EMBL/GenBank/DDBJ databases">
        <authorList>
            <person name="Chen Y.-H."/>
        </authorList>
    </citation>
    <scope>NUCLEOTIDE SEQUENCE [LARGE SCALE GENOMIC DNA]</scope>
</reference>
<dbReference type="InterPro" id="IPR011010">
    <property type="entry name" value="DNA_brk_join_enz"/>
</dbReference>
<dbReference type="CDD" id="cd00397">
    <property type="entry name" value="DNA_BRE_C"/>
    <property type="match status" value="1"/>
</dbReference>
<dbReference type="SUPFAM" id="SSF56349">
    <property type="entry name" value="DNA breaking-rejoining enzymes"/>
    <property type="match status" value="1"/>
</dbReference>
<feature type="domain" description="Tyr recombinase" evidence="4">
    <location>
        <begin position="179"/>
        <end position="356"/>
    </location>
</feature>
<evidence type="ECO:0000259" key="4">
    <source>
        <dbReference type="PROSITE" id="PS51898"/>
    </source>
</evidence>
<proteinExistence type="predicted"/>
<dbReference type="InterPro" id="IPR002104">
    <property type="entry name" value="Integrase_catalytic"/>
</dbReference>
<gene>
    <name evidence="5" type="ORF">NGAL_HAMBI1145_29050</name>
</gene>